<feature type="transmembrane region" description="Helical" evidence="1">
    <location>
        <begin position="21"/>
        <end position="45"/>
    </location>
</feature>
<comment type="caution">
    <text evidence="3">The sequence shown here is derived from an EMBL/GenBank/DDBJ whole genome shotgun (WGS) entry which is preliminary data.</text>
</comment>
<keyword evidence="1" id="KW-1133">Transmembrane helix</keyword>
<sequence>MWQPLLESFKKKLSSWKGRQLSLGGRITLINSVLSSLLVFLMSVYRLPKGTLKAIDKIRKSFLWGGEGERKRINWVNWKKVCLPKEAGGLGVRDLGNFNRSLMGKWWGRLAVKEEGLWRRVIASKYSEGGGHWMDWVRNGVGACSSWWRDVRGINKEEGETSGWLTEGFRLKLGEGKDASFWWDEWCGEICLANKFPRLYLLSAGKEKDCSQMGTMCNGTWKWNPTWRRKLLEREEEAVTELSTLIEGVKISPGRPDEWEWLHSKDSRYSTKSAYSLLTKVPRCPNQEKVFRRVWNPNLPNKISAFNWQLLLNRLPTKSNLLKRGLGATMGDGICNLCQEEEEEDATHLFLKCKKVRWIWKECAKWWGINIETQADCWKTFEHPGAWSRNMRIRKGWDCTWSAVVWYIWLMRNQRIFQNLEMNPGLGATMGDGICNLCQEEEEDATHLFLKCKKVRWIWKECARWWGINIETQVDCWKTFEHPGAWSKNMRIKKGWDFTWSAVVWSIWLMRNQRIFQNLEMNSGKLFELVQVRLFLWIKAKKAWCYFTLSDWLSNPIACLIVNCGGNR</sequence>
<accession>A0AAV5KT03</accession>
<evidence type="ECO:0000256" key="1">
    <source>
        <dbReference type="SAM" id="Phobius"/>
    </source>
</evidence>
<evidence type="ECO:0000259" key="2">
    <source>
        <dbReference type="Pfam" id="PF13966"/>
    </source>
</evidence>
<dbReference type="AlphaFoldDB" id="A0AAV5KT03"/>
<name>A0AAV5KT03_9ROSI</name>
<organism evidence="3 4">
    <name type="scientific">Rubroshorea leprosula</name>
    <dbReference type="NCBI Taxonomy" id="152421"/>
    <lineage>
        <taxon>Eukaryota</taxon>
        <taxon>Viridiplantae</taxon>
        <taxon>Streptophyta</taxon>
        <taxon>Embryophyta</taxon>
        <taxon>Tracheophyta</taxon>
        <taxon>Spermatophyta</taxon>
        <taxon>Magnoliopsida</taxon>
        <taxon>eudicotyledons</taxon>
        <taxon>Gunneridae</taxon>
        <taxon>Pentapetalae</taxon>
        <taxon>rosids</taxon>
        <taxon>malvids</taxon>
        <taxon>Malvales</taxon>
        <taxon>Dipterocarpaceae</taxon>
        <taxon>Rubroshorea</taxon>
    </lineage>
</organism>
<evidence type="ECO:0000313" key="4">
    <source>
        <dbReference type="Proteomes" id="UP001054252"/>
    </source>
</evidence>
<feature type="domain" description="Reverse transcriptase zinc-binding" evidence="2">
    <location>
        <begin position="269"/>
        <end position="360"/>
    </location>
</feature>
<gene>
    <name evidence="3" type="ORF">SLEP1_g36753</name>
</gene>
<protein>
    <recommendedName>
        <fullName evidence="2">Reverse transcriptase zinc-binding domain-containing protein</fullName>
    </recommendedName>
</protein>
<proteinExistence type="predicted"/>
<evidence type="ECO:0000313" key="3">
    <source>
        <dbReference type="EMBL" id="GKV27593.1"/>
    </source>
</evidence>
<dbReference type="Proteomes" id="UP001054252">
    <property type="component" value="Unassembled WGS sequence"/>
</dbReference>
<dbReference type="EMBL" id="BPVZ01000076">
    <property type="protein sequence ID" value="GKV27593.1"/>
    <property type="molecule type" value="Genomic_DNA"/>
</dbReference>
<dbReference type="PANTHER" id="PTHR33116:SF78">
    <property type="entry name" value="OS12G0587133 PROTEIN"/>
    <property type="match status" value="1"/>
</dbReference>
<keyword evidence="4" id="KW-1185">Reference proteome</keyword>
<reference evidence="3 4" key="1">
    <citation type="journal article" date="2021" name="Commun. Biol.">
        <title>The genome of Shorea leprosula (Dipterocarpaceae) highlights the ecological relevance of drought in aseasonal tropical rainforests.</title>
        <authorList>
            <person name="Ng K.K.S."/>
            <person name="Kobayashi M.J."/>
            <person name="Fawcett J.A."/>
            <person name="Hatakeyama M."/>
            <person name="Paape T."/>
            <person name="Ng C.H."/>
            <person name="Ang C.C."/>
            <person name="Tnah L.H."/>
            <person name="Lee C.T."/>
            <person name="Nishiyama T."/>
            <person name="Sese J."/>
            <person name="O'Brien M.J."/>
            <person name="Copetti D."/>
            <person name="Mohd Noor M.I."/>
            <person name="Ong R.C."/>
            <person name="Putra M."/>
            <person name="Sireger I.Z."/>
            <person name="Indrioko S."/>
            <person name="Kosugi Y."/>
            <person name="Izuno A."/>
            <person name="Isagi Y."/>
            <person name="Lee S.L."/>
            <person name="Shimizu K.K."/>
        </authorList>
    </citation>
    <scope>NUCLEOTIDE SEQUENCE [LARGE SCALE GENOMIC DNA]</scope>
    <source>
        <strain evidence="3">214</strain>
    </source>
</reference>
<keyword evidence="1" id="KW-0472">Membrane</keyword>
<dbReference type="Pfam" id="PF13966">
    <property type="entry name" value="zf-RVT"/>
    <property type="match status" value="1"/>
</dbReference>
<dbReference type="PANTHER" id="PTHR33116">
    <property type="entry name" value="REVERSE TRANSCRIPTASE ZINC-BINDING DOMAIN-CONTAINING PROTEIN-RELATED-RELATED"/>
    <property type="match status" value="1"/>
</dbReference>
<keyword evidence="1" id="KW-0812">Transmembrane</keyword>
<dbReference type="InterPro" id="IPR026960">
    <property type="entry name" value="RVT-Znf"/>
</dbReference>